<comment type="caution">
    <text evidence="2">The sequence shown here is derived from an EMBL/GenBank/DDBJ whole genome shotgun (WGS) entry which is preliminary data.</text>
</comment>
<protein>
    <submittedName>
        <fullName evidence="2">Uncharacterized protein</fullName>
    </submittedName>
</protein>
<accession>A0AAV1STF1</accession>
<dbReference type="InterPro" id="IPR044797">
    <property type="entry name" value="At4g06598-like"/>
</dbReference>
<dbReference type="Proteomes" id="UP001314170">
    <property type="component" value="Unassembled WGS sequence"/>
</dbReference>
<feature type="compositionally biased region" description="Polar residues" evidence="1">
    <location>
        <begin position="133"/>
        <end position="145"/>
    </location>
</feature>
<organism evidence="2 3">
    <name type="scientific">Dovyalis caffra</name>
    <dbReference type="NCBI Taxonomy" id="77055"/>
    <lineage>
        <taxon>Eukaryota</taxon>
        <taxon>Viridiplantae</taxon>
        <taxon>Streptophyta</taxon>
        <taxon>Embryophyta</taxon>
        <taxon>Tracheophyta</taxon>
        <taxon>Spermatophyta</taxon>
        <taxon>Magnoliopsida</taxon>
        <taxon>eudicotyledons</taxon>
        <taxon>Gunneridae</taxon>
        <taxon>Pentapetalae</taxon>
        <taxon>rosids</taxon>
        <taxon>fabids</taxon>
        <taxon>Malpighiales</taxon>
        <taxon>Salicaceae</taxon>
        <taxon>Flacourtieae</taxon>
        <taxon>Dovyalis</taxon>
    </lineage>
</organism>
<feature type="region of interest" description="Disordered" evidence="1">
    <location>
        <begin position="288"/>
        <end position="334"/>
    </location>
</feature>
<dbReference type="PANTHER" id="PTHR46835:SF3">
    <property type="entry name" value="BASIC-LEUCINE ZIPPER (BZIP) TRANSCRIPTION FACTOR FAMILY PROTEIN"/>
    <property type="match status" value="1"/>
</dbReference>
<reference evidence="2 3" key="1">
    <citation type="submission" date="2024-01" db="EMBL/GenBank/DDBJ databases">
        <authorList>
            <person name="Waweru B."/>
        </authorList>
    </citation>
    <scope>NUCLEOTIDE SEQUENCE [LARGE SCALE GENOMIC DNA]</scope>
</reference>
<evidence type="ECO:0000313" key="2">
    <source>
        <dbReference type="EMBL" id="CAK7357077.1"/>
    </source>
</evidence>
<sequence length="404" mass="44497">MFPAAILDQKLFKSLQRETHITNEPSSETLVIEDQPSWLDDLLNEPETYTCPERRMSTDIKCVAIPSWGSQDFDYYKDVRQTSLHAELNMTKKKNRARDSSLNAPKLSVGIHKLKSHMSIGIKQHYQSGLSSARENAGLQSSGSSFVKREADGVSESEKQDPLDGPHNPKISSEKKESSSSKCSASETVTKVLNAETSFEQIVGLILATLESQQEASYTLVSSLKDAGFTKYSVLGVILRATEACYVLDGHSQDICSNKKLLQLVCDFVKLSDKAECLFARENADLQSSGSSFAPREADGVSESEKQDPFDGPHDPKISSDKKESSYSKCSASETDTKRAKQKAILGRTRFGTSVIAYTSFKFIQLLLPKIGKGLLDALLSINCNTIEYNSPSKSELNSTCERS</sequence>
<feature type="region of interest" description="Disordered" evidence="1">
    <location>
        <begin position="133"/>
        <end position="182"/>
    </location>
</feature>
<dbReference type="AlphaFoldDB" id="A0AAV1STF1"/>
<dbReference type="EMBL" id="CAWUPB010001197">
    <property type="protein sequence ID" value="CAK7357077.1"/>
    <property type="molecule type" value="Genomic_DNA"/>
</dbReference>
<evidence type="ECO:0000313" key="3">
    <source>
        <dbReference type="Proteomes" id="UP001314170"/>
    </source>
</evidence>
<feature type="compositionally biased region" description="Basic and acidic residues" evidence="1">
    <location>
        <begin position="296"/>
        <end position="326"/>
    </location>
</feature>
<name>A0AAV1STF1_9ROSI</name>
<evidence type="ECO:0000256" key="1">
    <source>
        <dbReference type="SAM" id="MobiDB-lite"/>
    </source>
</evidence>
<keyword evidence="3" id="KW-1185">Reference proteome</keyword>
<gene>
    <name evidence="2" type="ORF">DCAF_LOCUS27361</name>
</gene>
<dbReference type="PANTHER" id="PTHR46835">
    <property type="entry name" value="BASIC-LEUCINE ZIPPER (BZIP) TRANSCRIPTION FACTOR FAMILY PROTEIN-RELATED"/>
    <property type="match status" value="1"/>
</dbReference>
<proteinExistence type="predicted"/>
<feature type="compositionally biased region" description="Basic and acidic residues" evidence="1">
    <location>
        <begin position="147"/>
        <end position="164"/>
    </location>
</feature>